<organism evidence="8 10">
    <name type="scientific">Didymodactylos carnosus</name>
    <dbReference type="NCBI Taxonomy" id="1234261"/>
    <lineage>
        <taxon>Eukaryota</taxon>
        <taxon>Metazoa</taxon>
        <taxon>Spiralia</taxon>
        <taxon>Gnathifera</taxon>
        <taxon>Rotifera</taxon>
        <taxon>Eurotatoria</taxon>
        <taxon>Bdelloidea</taxon>
        <taxon>Philodinida</taxon>
        <taxon>Philodinidae</taxon>
        <taxon>Didymodactylos</taxon>
    </lineage>
</organism>
<dbReference type="SUPFAM" id="SSF56399">
    <property type="entry name" value="ADP-ribosylation"/>
    <property type="match status" value="1"/>
</dbReference>
<reference evidence="8" key="1">
    <citation type="submission" date="2021-02" db="EMBL/GenBank/DDBJ databases">
        <authorList>
            <person name="Nowell W R."/>
        </authorList>
    </citation>
    <scope>NUCLEOTIDE SEQUENCE</scope>
</reference>
<evidence type="ECO:0000256" key="2">
    <source>
        <dbReference type="ARBA" id="ARBA00022676"/>
    </source>
</evidence>
<evidence type="ECO:0000256" key="7">
    <source>
        <dbReference type="SAM" id="MobiDB-lite"/>
    </source>
</evidence>
<keyword evidence="6" id="KW-0520">NAD</keyword>
<dbReference type="EMBL" id="CAJOBC010015621">
    <property type="protein sequence ID" value="CAF4024742.1"/>
    <property type="molecule type" value="Genomic_DNA"/>
</dbReference>
<feature type="region of interest" description="Disordered" evidence="7">
    <location>
        <begin position="256"/>
        <end position="278"/>
    </location>
</feature>
<evidence type="ECO:0000313" key="10">
    <source>
        <dbReference type="Proteomes" id="UP000663829"/>
    </source>
</evidence>
<dbReference type="Proteomes" id="UP000663829">
    <property type="component" value="Unassembled WGS sequence"/>
</dbReference>
<dbReference type="Proteomes" id="UP000681722">
    <property type="component" value="Unassembled WGS sequence"/>
</dbReference>
<dbReference type="EMBL" id="CAJNOQ010010507">
    <property type="protein sequence ID" value="CAF1253762.1"/>
    <property type="molecule type" value="Genomic_DNA"/>
</dbReference>
<evidence type="ECO:0000256" key="6">
    <source>
        <dbReference type="RuleBase" id="RU361228"/>
    </source>
</evidence>
<protein>
    <recommendedName>
        <fullName evidence="6">NAD(P)(+)--arginine ADP-ribosyltransferase</fullName>
        <ecNumber evidence="6">2.4.2.31</ecNumber>
    </recommendedName>
    <alternativeName>
        <fullName evidence="6">Mono(ADP-ribosyl)transferase</fullName>
    </alternativeName>
</protein>
<evidence type="ECO:0000256" key="3">
    <source>
        <dbReference type="ARBA" id="ARBA00022679"/>
    </source>
</evidence>
<evidence type="ECO:0000256" key="1">
    <source>
        <dbReference type="ARBA" id="ARBA00009558"/>
    </source>
</evidence>
<dbReference type="EC" id="2.4.2.31" evidence="6"/>
<keyword evidence="3 6" id="KW-0808">Transferase</keyword>
<keyword evidence="6" id="KW-0521">NADP</keyword>
<comment type="catalytic activity">
    <reaction evidence="5 6">
        <text>L-arginyl-[protein] + NAD(+) = N(omega)-(ADP-D-ribosyl)-L-arginyl-[protein] + nicotinamide + H(+)</text>
        <dbReference type="Rhea" id="RHEA:19149"/>
        <dbReference type="Rhea" id="RHEA-COMP:10532"/>
        <dbReference type="Rhea" id="RHEA-COMP:15087"/>
        <dbReference type="ChEBI" id="CHEBI:15378"/>
        <dbReference type="ChEBI" id="CHEBI:17154"/>
        <dbReference type="ChEBI" id="CHEBI:29965"/>
        <dbReference type="ChEBI" id="CHEBI:57540"/>
        <dbReference type="ChEBI" id="CHEBI:142554"/>
        <dbReference type="EC" id="2.4.2.31"/>
    </reaction>
</comment>
<proteinExistence type="inferred from homology"/>
<dbReference type="PROSITE" id="PS51996">
    <property type="entry name" value="TR_MART"/>
    <property type="match status" value="1"/>
</dbReference>
<evidence type="ECO:0000313" key="9">
    <source>
        <dbReference type="EMBL" id="CAF4024742.1"/>
    </source>
</evidence>
<comment type="caution">
    <text evidence="8">The sequence shown here is derived from an EMBL/GenBank/DDBJ whole genome shotgun (WGS) entry which is preliminary data.</text>
</comment>
<dbReference type="AlphaFoldDB" id="A0A815ABP3"/>
<dbReference type="GO" id="GO:0106274">
    <property type="term" value="F:NAD+-protein-arginine ADP-ribosyltransferase activity"/>
    <property type="evidence" value="ECO:0007669"/>
    <property type="project" value="UniProtKB-EC"/>
</dbReference>
<dbReference type="OrthoDB" id="423533at2759"/>
<dbReference type="GO" id="GO:0016779">
    <property type="term" value="F:nucleotidyltransferase activity"/>
    <property type="evidence" value="ECO:0007669"/>
    <property type="project" value="UniProtKB-KW"/>
</dbReference>
<evidence type="ECO:0000256" key="5">
    <source>
        <dbReference type="ARBA" id="ARBA00047597"/>
    </source>
</evidence>
<keyword evidence="10" id="KW-1185">Reference proteome</keyword>
<keyword evidence="4" id="KW-0548">Nucleotidyltransferase</keyword>
<dbReference type="InterPro" id="IPR000768">
    <property type="entry name" value="ART"/>
</dbReference>
<sequence length="447" mass="51002">MAHDCARDERFLDADKEPTQTLMPIEGYEKKPLLSLKEAVLAIKTLIHNLDAMVWTAERNSRNPSDGLILDESAAIHLYTMQWPQPHSSLYTVLNETLRSAQRDNLKPWFSYLKLFLTALYKLPSVKKTIWRGIRGDVSDQYDDDHIWWGVSSCTATMQVMERFVGRSGVRTLFMIECINGKAVRSHSFYKEENEILLMPGTYLRVVDKWSPAEDLHIVHLEEAPAPYQLVTPPFESISLSSDIPPLYMPVVPKSQSHSHVESAQSHGLTTSTNLRPDHIPPGQSVDLFHEIVSENFHDVDVSIAGHVSGASQFAKPKGYHHLSNIPQLSSKPAYADSDVEINSDSSFWSDEEEQEQMEQGNRRNVVPYRRQVSRYLSTVNRSLLDRPSDHVADFYISQLNHSVQGSDRHVESIVHDMAETEHVRNREFVDETRNKLGFSLSAEYLY</sequence>
<evidence type="ECO:0000313" key="8">
    <source>
        <dbReference type="EMBL" id="CAF1253762.1"/>
    </source>
</evidence>
<evidence type="ECO:0000256" key="4">
    <source>
        <dbReference type="ARBA" id="ARBA00022695"/>
    </source>
</evidence>
<dbReference type="Pfam" id="PF01129">
    <property type="entry name" value="ART"/>
    <property type="match status" value="1"/>
</dbReference>
<keyword evidence="2 6" id="KW-0328">Glycosyltransferase</keyword>
<name>A0A815ABP3_9BILA</name>
<dbReference type="Gene3D" id="3.90.176.10">
    <property type="entry name" value="Toxin ADP-ribosyltransferase, Chain A, domain 1"/>
    <property type="match status" value="1"/>
</dbReference>
<accession>A0A815ABP3</accession>
<comment type="similarity">
    <text evidence="1 6">Belongs to the Arg-specific ADP-ribosyltransferase family.</text>
</comment>
<gene>
    <name evidence="8" type="ORF">GPM918_LOCUS26261</name>
    <name evidence="9" type="ORF">SRO942_LOCUS26375</name>
</gene>
<feature type="compositionally biased region" description="Polar residues" evidence="7">
    <location>
        <begin position="256"/>
        <end position="275"/>
    </location>
</feature>